<keyword evidence="1" id="KW-0489">Methyltransferase</keyword>
<evidence type="ECO:0000256" key="3">
    <source>
        <dbReference type="ARBA" id="ARBA00022741"/>
    </source>
</evidence>
<feature type="region of interest" description="Disordered" evidence="6">
    <location>
        <begin position="1923"/>
        <end position="1948"/>
    </location>
</feature>
<name>A0A0E9NFW2_SAICN</name>
<evidence type="ECO:0000256" key="4">
    <source>
        <dbReference type="ARBA" id="ARBA00022801"/>
    </source>
</evidence>
<feature type="compositionally biased region" description="Basic and acidic residues" evidence="6">
    <location>
        <begin position="1587"/>
        <end position="1597"/>
    </location>
</feature>
<feature type="compositionally biased region" description="Acidic residues" evidence="6">
    <location>
        <begin position="237"/>
        <end position="247"/>
    </location>
</feature>
<proteinExistence type="predicted"/>
<feature type="domain" description="Helicase C-terminal" evidence="8">
    <location>
        <begin position="2072"/>
        <end position="2220"/>
    </location>
</feature>
<evidence type="ECO:0000313" key="10">
    <source>
        <dbReference type="Proteomes" id="UP000033140"/>
    </source>
</evidence>
<sequence>MLTPGKRGCYQDPASSEARQAVLRSDFCQDADLCTHQTRRMSFRGPFAPDRGYDLIGRLLESIALSRVDIILDINYSCIQLQWQISFDKAHCNSSAPMVPSTLWRSIVNYGIHALIMPGHLVQRNAGVTVENEERIVALKNSQTPKTPATIKKQGTLDSFFGVTPSKAKAAVTPAPKTATKRTKSEATPASTKSSAKRPAKKQKIVVDDDFEPEQSASEAEEDEASEVAPSSAESSAAEESEVEEILPEEKPKLKQRTISNKRSTSSPAVFPGAKRGAGADYSDLPPISSIPAMFQDMVGNIPQIADVAKHLAGRKLRVATMCSGTESPLLALGLISRAIEKIYGVKFGVQHVFSCEIEPFKQAYIERNFQPPLLFRDICELGNEKATTAYGAKATVPGDVDMLVAGTSCVDYSNLNNEKQDFEAQGESGQTFRGMMSWVIKNRPPVVILENVCNAPWDKVKKAFEKEGYSAQFQRFDTKQYYIPHTRTRVYLFAYYKPKTSLPEKWKHMVASLSRPASSPLEAFLLPSDDPRIHQAREKLVREAGSGLERRGRTDWGKCESRHHRARHEEGLGTNRPLTAWQQQGECTLPDFAWNDWGLAQTERVLDLLDVNQLRMALKGVDSAFKTLVWNLSQNVDRTTGSVRPGICPCLTPSMIPYITNRGGPLVGLEALSLQGLPVEELLLTRESEDNLADLAGNAMTSTVVGVSMLAALVLAKNELRLGEEVPMEVDDVDDTVVEIVEAVVGEEQLKEKPLRIDSAESVQIAKILEDAQRSSRHCDCEGRSGTTDRDIQRCQDCHTTTCVKCGRRPEHNYTIEKAQRLPPSEFEKELSAALQMRIRVEGITRETLEAARAVNGANVADKGWEMWSEAVLNALVSTETEFRFKSLTRQDIWTAVYHAPDASLELMLNPAMPQWQLFVKAPESAPMNSPLRRLLEQPVARMRLGASGSSFFEGKWQICIPAVHKFSIEIKGCGEKVPSYEARIGLQEEYANKKWWSKINVSVVPESEDAKQYLDRDISGTYTLHEKCGTAMGALHKREKTDDLADIFLFLDPTRAGEPEQDPFVFSSSIRRYNYGEERPIIARVDTKWRPNAKDSVQKISCEANGTWLIVDAVKFAKSGAAANATYAMPDPEDLSVNITTKGCEAATAMLLAKVPLKASADDDDLWPRGRWSEVDLQHKGRATFEALSWITERLPTSQGISEWVDAGVGDLDASKSSCERCAPSAPIIKWLSGDKGYVPYEDPIEAGAYEQSLKKRPSPFVVQLRLENGFGLLRIGANITSLLHRALHLLAKTGSNKTQKPRLSWRLDMNHDATRFFDPNTRFSLSSNKKDPEHSQPPLWSEEFPLRPEQLRSLGWMLRQESKNAPPFIEEEIEEALLKPLGWRAEARATRAVHGRGGVVADEVGYGKTAITLGLVASTLEEPLVARDIKPEVDGVIPVKATLVLVPAHLTKQWPSEVEKFTENNLKIVAIPTVAELNKLTVAKIQEADIVICSSSVFGSDLYWSNLAALGGNELPNNKAGGRHFDDKLSETLQTLKKQVIALTAEGGVKQVLSNIETAREEAAERAAEEAQRLQSKRLKGKKYRDAQKKKAAGDSDSEDEPVVKKPVKKNAREDKDPWKLGSAAKKDWKQLHCPPLEMFHWKRVVIDEYTYLSGREHAAVIHMKASARWVLSGTPPVFNFSAVKSIAVFLGISLGIDDESDLSKKQKKEQTAAERFHAFRDARSASWHARRHEVAQAFLDQFMRQNVAEIDEIPTEYHLNRVTLPAAERAIYLELEHYLQALDMNIRRKGKKSTHGDRDARLAEALGKSSSSEEALLKRCSHFDLDEKDDKENAIQACDIIVQERTGQLEDCKRDLLRILIKTKDAHKRAMKEAHGFGEVADPWKEFRASVSDKRLGDLEAAEAVSDLLAEVEAGAKIEKKSKSSKNKDRYDSDDDPSKKKPKTVEEIRWDARERVHGVRAVAKELVLRFRSLRYFTIVRDIQKRIELAVECPGCHNQISTENVAVMSSCGHTGCYECLLRSAVEKERCVSEDCLAAARSLNVIKSETLGVEDESLREGRHFGVKLEKVVRLIKDIPEDERILLFVQFSDLMEKVALALSEHRIDFLQVEGSAHKKSSNLQRFQDGQARVLLLNAGDESASGANLTVANNIIFLSPLLADTQQKYDAAETQAIGRARRYGQQKTVHIWRFLSNGTIDEEIFESRAKQVTGGGRNRT</sequence>
<organism evidence="9 10">
    <name type="scientific">Saitoella complicata (strain BCRC 22490 / CBS 7301 / JCM 7358 / NBRC 10748 / NRRL Y-17804)</name>
    <dbReference type="NCBI Taxonomy" id="698492"/>
    <lineage>
        <taxon>Eukaryota</taxon>
        <taxon>Fungi</taxon>
        <taxon>Dikarya</taxon>
        <taxon>Ascomycota</taxon>
        <taxon>Taphrinomycotina</taxon>
        <taxon>Taphrinomycotina incertae sedis</taxon>
        <taxon>Saitoella</taxon>
    </lineage>
</organism>
<dbReference type="SUPFAM" id="SSF52540">
    <property type="entry name" value="P-loop containing nucleoside triphosphate hydrolases"/>
    <property type="match status" value="2"/>
</dbReference>
<dbReference type="OMA" id="SMIPYIT"/>
<evidence type="ECO:0000313" key="9">
    <source>
        <dbReference type="EMBL" id="GAO48703.1"/>
    </source>
</evidence>
<dbReference type="Gene3D" id="3.40.50.300">
    <property type="entry name" value="P-loop containing nucleotide triphosphate hydrolases"/>
    <property type="match status" value="2"/>
</dbReference>
<dbReference type="InterPro" id="IPR027417">
    <property type="entry name" value="P-loop_NTPase"/>
</dbReference>
<evidence type="ECO:0000259" key="8">
    <source>
        <dbReference type="PROSITE" id="PS51194"/>
    </source>
</evidence>
<keyword evidence="10" id="KW-1185">Reference proteome</keyword>
<dbReference type="InterPro" id="IPR001525">
    <property type="entry name" value="C5_MeTfrase"/>
</dbReference>
<dbReference type="InterPro" id="IPR000330">
    <property type="entry name" value="SNF2_N"/>
</dbReference>
<dbReference type="PANTHER" id="PTHR45626">
    <property type="entry name" value="TRANSCRIPTION TERMINATION FACTOR 2-RELATED"/>
    <property type="match status" value="1"/>
</dbReference>
<gene>
    <name evidence="9" type="ORF">G7K_2873-t1</name>
</gene>
<dbReference type="GO" id="GO:0006281">
    <property type="term" value="P:DNA repair"/>
    <property type="evidence" value="ECO:0007669"/>
    <property type="project" value="TreeGrafter"/>
</dbReference>
<dbReference type="GO" id="GO:0008094">
    <property type="term" value="F:ATP-dependent activity, acting on DNA"/>
    <property type="evidence" value="ECO:0007669"/>
    <property type="project" value="TreeGrafter"/>
</dbReference>
<feature type="region of interest" description="Disordered" evidence="6">
    <location>
        <begin position="1570"/>
        <end position="1622"/>
    </location>
</feature>
<evidence type="ECO:0000256" key="1">
    <source>
        <dbReference type="ARBA" id="ARBA00022603"/>
    </source>
</evidence>
<dbReference type="GO" id="GO:0005524">
    <property type="term" value="F:ATP binding"/>
    <property type="evidence" value="ECO:0007669"/>
    <property type="project" value="UniProtKB-KW"/>
</dbReference>
<dbReference type="Gene3D" id="3.40.50.150">
    <property type="entry name" value="Vaccinia Virus protein VP39"/>
    <property type="match status" value="1"/>
</dbReference>
<dbReference type="InterPro" id="IPR029063">
    <property type="entry name" value="SAM-dependent_MTases_sf"/>
</dbReference>
<feature type="compositionally biased region" description="Low complexity" evidence="6">
    <location>
        <begin position="227"/>
        <end position="236"/>
    </location>
</feature>
<dbReference type="InterPro" id="IPR014001">
    <property type="entry name" value="Helicase_ATP-bd"/>
</dbReference>
<dbReference type="SUPFAM" id="SSF53335">
    <property type="entry name" value="S-adenosyl-L-methionine-dependent methyltransferases"/>
    <property type="match status" value="1"/>
</dbReference>
<dbReference type="PROSITE" id="PS51192">
    <property type="entry name" value="HELICASE_ATP_BIND_1"/>
    <property type="match status" value="1"/>
</dbReference>
<dbReference type="SUPFAM" id="SSF57850">
    <property type="entry name" value="RING/U-box"/>
    <property type="match status" value="1"/>
</dbReference>
<dbReference type="Pfam" id="PF00176">
    <property type="entry name" value="SNF2-rel_dom"/>
    <property type="match status" value="1"/>
</dbReference>
<dbReference type="InterPro" id="IPR001650">
    <property type="entry name" value="Helicase_C-like"/>
</dbReference>
<evidence type="ECO:0000256" key="2">
    <source>
        <dbReference type="ARBA" id="ARBA00022679"/>
    </source>
</evidence>
<feature type="compositionally biased region" description="Polar residues" evidence="6">
    <location>
        <begin position="257"/>
        <end position="268"/>
    </location>
</feature>
<keyword evidence="5" id="KW-0067">ATP-binding</keyword>
<dbReference type="GO" id="GO:0032259">
    <property type="term" value="P:methylation"/>
    <property type="evidence" value="ECO:0007669"/>
    <property type="project" value="UniProtKB-KW"/>
</dbReference>
<evidence type="ECO:0000256" key="6">
    <source>
        <dbReference type="SAM" id="MobiDB-lite"/>
    </source>
</evidence>
<dbReference type="PANTHER" id="PTHR45626:SF26">
    <property type="entry name" value="FAMILY HELICASE, PUTATIVE (AFU_ORTHOLOGUE AFUA_2G09120)-RELATED"/>
    <property type="match status" value="1"/>
</dbReference>
<feature type="compositionally biased region" description="Acidic residues" evidence="6">
    <location>
        <begin position="208"/>
        <end position="226"/>
    </location>
</feature>
<keyword evidence="3" id="KW-0547">Nucleotide-binding</keyword>
<dbReference type="Pfam" id="PF00145">
    <property type="entry name" value="DNA_methylase"/>
    <property type="match status" value="1"/>
</dbReference>
<dbReference type="InterPro" id="IPR049730">
    <property type="entry name" value="SNF2/RAD54-like_C"/>
</dbReference>
<dbReference type="GO" id="GO:0016787">
    <property type="term" value="F:hydrolase activity"/>
    <property type="evidence" value="ECO:0007669"/>
    <property type="project" value="UniProtKB-KW"/>
</dbReference>
<dbReference type="PROSITE" id="PS51194">
    <property type="entry name" value="HELICASE_CTER"/>
    <property type="match status" value="1"/>
</dbReference>
<dbReference type="Proteomes" id="UP000033140">
    <property type="component" value="Unassembled WGS sequence"/>
</dbReference>
<feature type="region of interest" description="Disordered" evidence="6">
    <location>
        <begin position="1323"/>
        <end position="1344"/>
    </location>
</feature>
<feature type="compositionally biased region" description="Low complexity" evidence="6">
    <location>
        <begin position="168"/>
        <end position="178"/>
    </location>
</feature>
<feature type="compositionally biased region" description="Basic residues" evidence="6">
    <location>
        <begin position="195"/>
        <end position="204"/>
    </location>
</feature>
<dbReference type="Pfam" id="PF00271">
    <property type="entry name" value="Helicase_C"/>
    <property type="match status" value="1"/>
</dbReference>
<protein>
    <recommendedName>
        <fullName evidence="11">Helicase ATP-binding domain-containing protein</fullName>
    </recommendedName>
</protein>
<evidence type="ECO:0000256" key="5">
    <source>
        <dbReference type="ARBA" id="ARBA00022840"/>
    </source>
</evidence>
<feature type="domain" description="Helicase ATP-binding" evidence="7">
    <location>
        <begin position="1392"/>
        <end position="1697"/>
    </location>
</feature>
<dbReference type="CDD" id="cd18793">
    <property type="entry name" value="SF2_C_SNF"/>
    <property type="match status" value="1"/>
</dbReference>
<evidence type="ECO:0000259" key="7">
    <source>
        <dbReference type="PROSITE" id="PS51192"/>
    </source>
</evidence>
<dbReference type="EMBL" id="BACD03000016">
    <property type="protein sequence ID" value="GAO48703.1"/>
    <property type="molecule type" value="Genomic_DNA"/>
</dbReference>
<keyword evidence="4" id="KW-0378">Hydrolase</keyword>
<accession>A0A0E9NFW2</accession>
<dbReference type="SMART" id="SM00487">
    <property type="entry name" value="DEXDc"/>
    <property type="match status" value="1"/>
</dbReference>
<dbReference type="GO" id="GO:0008168">
    <property type="term" value="F:methyltransferase activity"/>
    <property type="evidence" value="ECO:0007669"/>
    <property type="project" value="UniProtKB-KW"/>
</dbReference>
<reference evidence="9 10" key="2">
    <citation type="journal article" date="2014" name="J. Gen. Appl. Microbiol.">
        <title>The early diverging ascomycetous budding yeast Saitoella complicata has three histone deacetylases belonging to the Clr6, Hos2, and Rpd3 lineages.</title>
        <authorList>
            <person name="Nishida H."/>
            <person name="Matsumoto T."/>
            <person name="Kondo S."/>
            <person name="Hamamoto M."/>
            <person name="Yoshikawa H."/>
        </authorList>
    </citation>
    <scope>NUCLEOTIDE SEQUENCE [LARGE SCALE GENOMIC DNA]</scope>
    <source>
        <strain evidence="9 10">NRRL Y-17804</strain>
    </source>
</reference>
<keyword evidence="2" id="KW-0808">Transferase</keyword>
<feature type="region of interest" description="Disordered" evidence="6">
    <location>
        <begin position="168"/>
        <end position="282"/>
    </location>
</feature>
<comment type="caution">
    <text evidence="9">The sequence shown here is derived from an EMBL/GenBank/DDBJ whole genome shotgun (WGS) entry which is preliminary data.</text>
</comment>
<reference evidence="9 10" key="3">
    <citation type="journal article" date="2015" name="Genome Announc.">
        <title>Draft Genome Sequence of the Archiascomycetous Yeast Saitoella complicata.</title>
        <authorList>
            <person name="Yamauchi K."/>
            <person name="Kondo S."/>
            <person name="Hamamoto M."/>
            <person name="Takahashi Y."/>
            <person name="Ogura Y."/>
            <person name="Hayashi T."/>
            <person name="Nishida H."/>
        </authorList>
    </citation>
    <scope>NUCLEOTIDE SEQUENCE [LARGE SCALE GENOMIC DNA]</scope>
    <source>
        <strain evidence="9 10">NRRL Y-17804</strain>
    </source>
</reference>
<dbReference type="InterPro" id="IPR050628">
    <property type="entry name" value="SNF2_RAD54_helicase_TF"/>
</dbReference>
<dbReference type="STRING" id="698492.A0A0E9NFW2"/>
<evidence type="ECO:0008006" key="11">
    <source>
        <dbReference type="Google" id="ProtNLM"/>
    </source>
</evidence>
<reference evidence="9 10" key="1">
    <citation type="journal article" date="2011" name="J. Gen. Appl. Microbiol.">
        <title>Draft genome sequencing of the enigmatic yeast Saitoella complicata.</title>
        <authorList>
            <person name="Nishida H."/>
            <person name="Hamamoto M."/>
            <person name="Sugiyama J."/>
        </authorList>
    </citation>
    <scope>NUCLEOTIDE SEQUENCE [LARGE SCALE GENOMIC DNA]</scope>
    <source>
        <strain evidence="9 10">NRRL Y-17804</strain>
    </source>
</reference>
<dbReference type="GO" id="GO:0005634">
    <property type="term" value="C:nucleus"/>
    <property type="evidence" value="ECO:0007669"/>
    <property type="project" value="TreeGrafter"/>
</dbReference>